<organism evidence="1 2">
    <name type="scientific">Nicotiana attenuata</name>
    <name type="common">Coyote tobacco</name>
    <dbReference type="NCBI Taxonomy" id="49451"/>
    <lineage>
        <taxon>Eukaryota</taxon>
        <taxon>Viridiplantae</taxon>
        <taxon>Streptophyta</taxon>
        <taxon>Embryophyta</taxon>
        <taxon>Tracheophyta</taxon>
        <taxon>Spermatophyta</taxon>
        <taxon>Magnoliopsida</taxon>
        <taxon>eudicotyledons</taxon>
        <taxon>Gunneridae</taxon>
        <taxon>Pentapetalae</taxon>
        <taxon>asterids</taxon>
        <taxon>lamiids</taxon>
        <taxon>Solanales</taxon>
        <taxon>Solanaceae</taxon>
        <taxon>Nicotianoideae</taxon>
        <taxon>Nicotianeae</taxon>
        <taxon>Nicotiana</taxon>
    </lineage>
</organism>
<proteinExistence type="predicted"/>
<evidence type="ECO:0000313" key="2">
    <source>
        <dbReference type="Proteomes" id="UP000187609"/>
    </source>
</evidence>
<reference evidence="1" key="1">
    <citation type="submission" date="2016-11" db="EMBL/GenBank/DDBJ databases">
        <title>The genome of Nicotiana attenuata.</title>
        <authorList>
            <person name="Xu S."/>
            <person name="Brockmoeller T."/>
            <person name="Gaquerel E."/>
            <person name="Navarro A."/>
            <person name="Kuhl H."/>
            <person name="Gase K."/>
            <person name="Ling Z."/>
            <person name="Zhou W."/>
            <person name="Kreitzer C."/>
            <person name="Stanke M."/>
            <person name="Tang H."/>
            <person name="Lyons E."/>
            <person name="Pandey P."/>
            <person name="Pandey S.P."/>
            <person name="Timmermann B."/>
            <person name="Baldwin I.T."/>
        </authorList>
    </citation>
    <scope>NUCLEOTIDE SEQUENCE [LARGE SCALE GENOMIC DNA]</scope>
    <source>
        <strain evidence="1">UT</strain>
    </source>
</reference>
<accession>A0A1J6ILE3</accession>
<sequence length="197" mass="23066">CFHDFAETESSNSILKEGNRLYEFNDWFPANCYWKGDRNFKQTISFFSSGTFSSGTQMDMFKKGVFGKFFKEVRELSWRKLAHCMLLSQLFYKDNSKIIFKVFGHKVVFTDEDFHTITGLKVEAADYSFIDVRENRLTEWYFSEVNRGLKVENLFHFTEKRSRLSDGTTVKVSIDVEACDEVVVKLAQIYLLEAILL</sequence>
<dbReference type="AlphaFoldDB" id="A0A1J6ILE3"/>
<dbReference type="PANTHER" id="PTHR48449:SF1">
    <property type="entry name" value="DUF1985 DOMAIN-CONTAINING PROTEIN"/>
    <property type="match status" value="1"/>
</dbReference>
<name>A0A1J6ILE3_NICAT</name>
<evidence type="ECO:0000313" key="1">
    <source>
        <dbReference type="EMBL" id="OIT05965.1"/>
    </source>
</evidence>
<dbReference type="Gramene" id="OIT05965">
    <property type="protein sequence ID" value="OIT05965"/>
    <property type="gene ID" value="A4A49_61625"/>
</dbReference>
<feature type="non-terminal residue" evidence="1">
    <location>
        <position position="197"/>
    </location>
</feature>
<comment type="caution">
    <text evidence="1">The sequence shown here is derived from an EMBL/GenBank/DDBJ whole genome shotgun (WGS) entry which is preliminary data.</text>
</comment>
<dbReference type="EMBL" id="MJEQ01037184">
    <property type="protein sequence ID" value="OIT05965.1"/>
    <property type="molecule type" value="Genomic_DNA"/>
</dbReference>
<evidence type="ECO:0008006" key="3">
    <source>
        <dbReference type="Google" id="ProtNLM"/>
    </source>
</evidence>
<protein>
    <recommendedName>
        <fullName evidence="3">DUF1985 domain-containing protein</fullName>
    </recommendedName>
</protein>
<dbReference type="PANTHER" id="PTHR48449">
    <property type="entry name" value="DUF1985 DOMAIN-CONTAINING PROTEIN"/>
    <property type="match status" value="1"/>
</dbReference>
<feature type="non-terminal residue" evidence="1">
    <location>
        <position position="1"/>
    </location>
</feature>
<gene>
    <name evidence="1" type="ORF">A4A49_61625</name>
</gene>
<keyword evidence="2" id="KW-1185">Reference proteome</keyword>
<dbReference type="Proteomes" id="UP000187609">
    <property type="component" value="Unassembled WGS sequence"/>
</dbReference>